<dbReference type="PANTHER" id="PTHR22749">
    <property type="entry name" value="RIBOFLAVIN KINASE/FMN ADENYLYLTRANSFERASE"/>
    <property type="match status" value="1"/>
</dbReference>
<dbReference type="GO" id="GO:0008531">
    <property type="term" value="F:riboflavin kinase activity"/>
    <property type="evidence" value="ECO:0007669"/>
    <property type="project" value="UniProtKB-EC"/>
</dbReference>
<dbReference type="EMBL" id="GBEZ01017073">
    <property type="protein sequence ID" value="JAC69233.1"/>
    <property type="molecule type" value="Transcribed_RNA"/>
</dbReference>
<reference evidence="9" key="1">
    <citation type="submission" date="2014-05" db="EMBL/GenBank/DDBJ databases">
        <title>The transcriptome of the halophilic microalga Tetraselmis sp. GSL018 isolated from the Great Salt Lake, Utah.</title>
        <authorList>
            <person name="Jinkerson R.E."/>
            <person name="D'Adamo S."/>
            <person name="Posewitz M.C."/>
        </authorList>
    </citation>
    <scope>NUCLEOTIDE SEQUENCE</scope>
    <source>
        <strain evidence="9">GSL018</strain>
    </source>
</reference>
<gene>
    <name evidence="9" type="primary">FMN1</name>
    <name evidence="9" type="ORF">TSPGSL018_6857</name>
</gene>
<dbReference type="GO" id="GO:0005524">
    <property type="term" value="F:ATP binding"/>
    <property type="evidence" value="ECO:0007669"/>
    <property type="project" value="UniProtKB-KW"/>
</dbReference>
<keyword evidence="5" id="KW-0808">Transferase</keyword>
<dbReference type="PANTHER" id="PTHR22749:SF6">
    <property type="entry name" value="RIBOFLAVIN KINASE"/>
    <property type="match status" value="1"/>
</dbReference>
<evidence type="ECO:0000313" key="9">
    <source>
        <dbReference type="EMBL" id="JAC69233.1"/>
    </source>
</evidence>
<dbReference type="Gene3D" id="3.40.50.150">
    <property type="entry name" value="Vaccinia Virus protein VP39"/>
    <property type="match status" value="1"/>
</dbReference>
<proteinExistence type="predicted"/>
<dbReference type="GO" id="GO:0009231">
    <property type="term" value="P:riboflavin biosynthetic process"/>
    <property type="evidence" value="ECO:0007669"/>
    <property type="project" value="InterPro"/>
</dbReference>
<dbReference type="Pfam" id="PF01687">
    <property type="entry name" value="Flavokinase"/>
    <property type="match status" value="1"/>
</dbReference>
<evidence type="ECO:0000256" key="5">
    <source>
        <dbReference type="ARBA" id="ARBA00022679"/>
    </source>
</evidence>
<comment type="pathway">
    <text evidence="1">Cofactor biosynthesis; FMN biosynthesis; FMN from riboflavin (ATP route): step 1/1.</text>
</comment>
<dbReference type="Gene3D" id="2.40.30.30">
    <property type="entry name" value="Riboflavin kinase-like"/>
    <property type="match status" value="1"/>
</dbReference>
<dbReference type="GO" id="GO:0009398">
    <property type="term" value="P:FMN biosynthetic process"/>
    <property type="evidence" value="ECO:0007669"/>
    <property type="project" value="UniProtKB-UniPathway"/>
</dbReference>
<dbReference type="UniPathway" id="UPA00276">
    <property type="reaction ID" value="UER00406"/>
</dbReference>
<dbReference type="InterPro" id="IPR023468">
    <property type="entry name" value="Riboflavin_kinase"/>
</dbReference>
<dbReference type="SMART" id="SM00904">
    <property type="entry name" value="Flavokinase"/>
    <property type="match status" value="1"/>
</dbReference>
<dbReference type="CDD" id="cd02440">
    <property type="entry name" value="AdoMet_MTases"/>
    <property type="match status" value="1"/>
</dbReference>
<dbReference type="EC" id="2.7.1.26" evidence="2"/>
<organism evidence="9">
    <name type="scientific">Tetraselmis sp. GSL018</name>
    <dbReference type="NCBI Taxonomy" id="582737"/>
    <lineage>
        <taxon>Eukaryota</taxon>
        <taxon>Viridiplantae</taxon>
        <taxon>Chlorophyta</taxon>
        <taxon>core chlorophytes</taxon>
        <taxon>Chlorodendrophyceae</taxon>
        <taxon>Chlorodendrales</taxon>
        <taxon>Chlorodendraceae</taxon>
        <taxon>Tetraselmis</taxon>
    </lineage>
</organism>
<evidence type="ECO:0000256" key="7">
    <source>
        <dbReference type="ARBA" id="ARBA00022840"/>
    </source>
</evidence>
<dbReference type="InterPro" id="IPR023465">
    <property type="entry name" value="Riboflavin_kinase_dom_sf"/>
</dbReference>
<sequence>MFSRRLIRFQPTFRSIPYVSRNQNPAGHRRLLLRASLPEYKDRLGKLFLQSEGQPLEKRDAHNEAQARFFSQNSDAFLISVPEAVEQRIGTALQLVPALGLDSRVLDVSSGGLDVVRALKARGVRDVVAVDVSEEPLAAIRDKNPPTVCGNDLCVRTWRGDVADLPSYMGPVDLVVFCGSLGRSFDARDALLRSSLLLQSGGHVLICEPLGRDWQNAAAAADPRHMPHALPGREGLEALTADLPLEVVRVEEGLDGGFAALLHLPPSRRFEGAPIYIEGNVTTGFGRGSKQMGVPTANLPPEPLEEQIGHLPVGVYFGWAQLPGGEGSDGQAQKMVMNIGYRPTCDDGGGMTVELHIMHVFEGDFYGAPLKAVVLGYIRPEMRFGGIDDLVSRIKMDIGVARAALDRPELLEYRADPFFQP</sequence>
<dbReference type="InterPro" id="IPR015865">
    <property type="entry name" value="Riboflavin_kinase_bac/euk"/>
</dbReference>
<evidence type="ECO:0000256" key="3">
    <source>
        <dbReference type="ARBA" id="ARBA00022630"/>
    </source>
</evidence>
<accession>A0A061RB93</accession>
<protein>
    <recommendedName>
        <fullName evidence="2">riboflavin kinase</fullName>
        <ecNumber evidence="2">2.7.1.26</ecNumber>
    </recommendedName>
</protein>
<keyword evidence="4" id="KW-0288">FMN</keyword>
<evidence type="ECO:0000256" key="6">
    <source>
        <dbReference type="ARBA" id="ARBA00022741"/>
    </source>
</evidence>
<keyword evidence="7" id="KW-0067">ATP-binding</keyword>
<name>A0A061RB93_9CHLO</name>
<dbReference type="Pfam" id="PF13649">
    <property type="entry name" value="Methyltransf_25"/>
    <property type="match status" value="1"/>
</dbReference>
<keyword evidence="6" id="KW-0547">Nucleotide-binding</keyword>
<evidence type="ECO:0000256" key="2">
    <source>
        <dbReference type="ARBA" id="ARBA00012105"/>
    </source>
</evidence>
<evidence type="ECO:0000256" key="4">
    <source>
        <dbReference type="ARBA" id="ARBA00022643"/>
    </source>
</evidence>
<dbReference type="InterPro" id="IPR041698">
    <property type="entry name" value="Methyltransf_25"/>
</dbReference>
<dbReference type="SUPFAM" id="SSF82114">
    <property type="entry name" value="Riboflavin kinase-like"/>
    <property type="match status" value="1"/>
</dbReference>
<evidence type="ECO:0000256" key="1">
    <source>
        <dbReference type="ARBA" id="ARBA00005201"/>
    </source>
</evidence>
<dbReference type="SUPFAM" id="SSF53335">
    <property type="entry name" value="S-adenosyl-L-methionine-dependent methyltransferases"/>
    <property type="match status" value="1"/>
</dbReference>
<evidence type="ECO:0000259" key="8">
    <source>
        <dbReference type="SMART" id="SM00904"/>
    </source>
</evidence>
<dbReference type="AlphaFoldDB" id="A0A061RB93"/>
<keyword evidence="9" id="KW-0418">Kinase</keyword>
<dbReference type="InterPro" id="IPR029063">
    <property type="entry name" value="SAM-dependent_MTases_sf"/>
</dbReference>
<keyword evidence="3" id="KW-0285">Flavoprotein</keyword>
<feature type="domain" description="Riboflavin kinase" evidence="8">
    <location>
        <begin position="270"/>
        <end position="406"/>
    </location>
</feature>